<dbReference type="EMBL" id="CAVMJV010000001">
    <property type="protein sequence ID" value="CAK5008147.1"/>
    <property type="molecule type" value="Genomic_DNA"/>
</dbReference>
<proteinExistence type="predicted"/>
<gene>
    <name evidence="1" type="ORF">MENTE1834_LOCUS974</name>
</gene>
<sequence length="241" mass="26938">MPRIRITPLGAGQDVGRSCILVTIGGKNIMLDCGMHMGFTDERRFPDFSYISPGDLTSYLDCVIISHFHLDHCGALPYMTEMVGYSGPLYMTYPSKAIVPVLLEDFRKVVTEHRGETSNFFTSQMIKDCMKKVTAVNLHEIVHVDDQLSIQAFYAGHVLGAAMFLVKVGSESVLYTGDFNMTPDRHLEAAKVPPGLCPDILITETTYATTVRESKRVRERDFLNKVHETVQGGGKVWLLIF</sequence>
<dbReference type="Proteomes" id="UP001497535">
    <property type="component" value="Unassembled WGS sequence"/>
</dbReference>
<keyword evidence="2" id="KW-1185">Reference proteome</keyword>
<accession>A0ACB0XM21</accession>
<evidence type="ECO:0000313" key="1">
    <source>
        <dbReference type="EMBL" id="CAK5008147.1"/>
    </source>
</evidence>
<evidence type="ECO:0000313" key="2">
    <source>
        <dbReference type="Proteomes" id="UP001497535"/>
    </source>
</evidence>
<organism evidence="1 2">
    <name type="scientific">Meloidogyne enterolobii</name>
    <name type="common">Root-knot nematode worm</name>
    <name type="synonym">Meloidogyne mayaguensis</name>
    <dbReference type="NCBI Taxonomy" id="390850"/>
    <lineage>
        <taxon>Eukaryota</taxon>
        <taxon>Metazoa</taxon>
        <taxon>Ecdysozoa</taxon>
        <taxon>Nematoda</taxon>
        <taxon>Chromadorea</taxon>
        <taxon>Rhabditida</taxon>
        <taxon>Tylenchina</taxon>
        <taxon>Tylenchomorpha</taxon>
        <taxon>Tylenchoidea</taxon>
        <taxon>Meloidogynidae</taxon>
        <taxon>Meloidogyninae</taxon>
        <taxon>Meloidogyne</taxon>
    </lineage>
</organism>
<comment type="caution">
    <text evidence="1">The sequence shown here is derived from an EMBL/GenBank/DDBJ whole genome shotgun (WGS) entry which is preliminary data.</text>
</comment>
<name>A0ACB0XM21_MELEN</name>
<reference evidence="1" key="1">
    <citation type="submission" date="2023-11" db="EMBL/GenBank/DDBJ databases">
        <authorList>
            <person name="Poullet M."/>
        </authorList>
    </citation>
    <scope>NUCLEOTIDE SEQUENCE</scope>
    <source>
        <strain evidence="1">E1834</strain>
    </source>
</reference>
<protein>
    <submittedName>
        <fullName evidence="1">Uncharacterized protein</fullName>
    </submittedName>
</protein>